<dbReference type="GO" id="GO:0009279">
    <property type="term" value="C:cell outer membrane"/>
    <property type="evidence" value="ECO:0007669"/>
    <property type="project" value="UniProtKB-SubCell"/>
</dbReference>
<evidence type="ECO:0000256" key="8">
    <source>
        <dbReference type="SAM" id="SignalP"/>
    </source>
</evidence>
<name>A0A090RQE2_9VIBR</name>
<evidence type="ECO:0000256" key="5">
    <source>
        <dbReference type="ARBA" id="ARBA00022729"/>
    </source>
</evidence>
<dbReference type="STRING" id="990268.JCM19235_5332"/>
<dbReference type="Gene3D" id="2.40.160.60">
    <property type="entry name" value="Outer membrane protein transport protein (OMPP1/FadL/TodX)"/>
    <property type="match status" value="1"/>
</dbReference>
<organism evidence="9 10">
    <name type="scientific">Vibrio maritimus</name>
    <dbReference type="NCBI Taxonomy" id="990268"/>
    <lineage>
        <taxon>Bacteria</taxon>
        <taxon>Pseudomonadati</taxon>
        <taxon>Pseudomonadota</taxon>
        <taxon>Gammaproteobacteria</taxon>
        <taxon>Vibrionales</taxon>
        <taxon>Vibrionaceae</taxon>
        <taxon>Vibrio</taxon>
    </lineage>
</organism>
<comment type="subcellular location">
    <subcellularLocation>
        <location evidence="1">Cell outer membrane</location>
        <topology evidence="1">Multi-pass membrane protein</topology>
    </subcellularLocation>
</comment>
<gene>
    <name evidence="9" type="ORF">JCM19235_5332</name>
</gene>
<comment type="caution">
    <text evidence="9">The sequence shown here is derived from an EMBL/GenBank/DDBJ whole genome shotgun (WGS) entry which is preliminary data.</text>
</comment>
<dbReference type="Pfam" id="PF03349">
    <property type="entry name" value="Toluene_X"/>
    <property type="match status" value="1"/>
</dbReference>
<evidence type="ECO:0000256" key="6">
    <source>
        <dbReference type="ARBA" id="ARBA00023136"/>
    </source>
</evidence>
<dbReference type="PANTHER" id="PTHR35093">
    <property type="entry name" value="OUTER MEMBRANE PROTEIN NMB0088-RELATED"/>
    <property type="match status" value="1"/>
</dbReference>
<keyword evidence="3" id="KW-1134">Transmembrane beta strand</keyword>
<evidence type="ECO:0000256" key="4">
    <source>
        <dbReference type="ARBA" id="ARBA00022692"/>
    </source>
</evidence>
<keyword evidence="5 8" id="KW-0732">Signal</keyword>
<accession>A0A090RQE2</accession>
<evidence type="ECO:0000256" key="2">
    <source>
        <dbReference type="ARBA" id="ARBA00008163"/>
    </source>
</evidence>
<feature type="chain" id="PRO_5001863866" evidence="8">
    <location>
        <begin position="24"/>
        <end position="370"/>
    </location>
</feature>
<evidence type="ECO:0000256" key="1">
    <source>
        <dbReference type="ARBA" id="ARBA00004571"/>
    </source>
</evidence>
<feature type="signal peptide" evidence="8">
    <location>
        <begin position="1"/>
        <end position="23"/>
    </location>
</feature>
<dbReference type="PANTHER" id="PTHR35093:SF8">
    <property type="entry name" value="OUTER MEMBRANE PROTEIN NMB0088-RELATED"/>
    <property type="match status" value="1"/>
</dbReference>
<dbReference type="SUPFAM" id="SSF56935">
    <property type="entry name" value="Porins"/>
    <property type="match status" value="1"/>
</dbReference>
<dbReference type="InterPro" id="IPR005017">
    <property type="entry name" value="OMPP1/FadL/TodX"/>
</dbReference>
<keyword evidence="6" id="KW-0472">Membrane</keyword>
<reference evidence="9 10" key="2">
    <citation type="submission" date="2014-09" db="EMBL/GenBank/DDBJ databases">
        <authorList>
            <consortium name="NBRP consortium"/>
            <person name="Sawabe T."/>
            <person name="Meirelles P."/>
            <person name="Nakanishi M."/>
            <person name="Sayaka M."/>
            <person name="Hattori M."/>
            <person name="Ohkuma M."/>
        </authorList>
    </citation>
    <scope>NUCLEOTIDE SEQUENCE [LARGE SCALE GENOMIC DNA]</scope>
    <source>
        <strain evidence="10">JCM19235</strain>
    </source>
</reference>
<evidence type="ECO:0000256" key="7">
    <source>
        <dbReference type="ARBA" id="ARBA00023237"/>
    </source>
</evidence>
<sequence length="370" mass="39541">MMNKTISLSAFAALGLLSFNAHAAGLATSQIATVESVGSAGVAGVTNHRDASATITNPAALSGIDTSSAVVGIQYVNVQSEFARQHSELSTESRGALWVPNLSYALRLNEDSVVGLSLHSPGGLGVEYSNGVSANPLNLLESNKISVVNLTAAASHQVTERLALGASVIAQYASLEMVTKGGDIKGDSISPTFGLSAFYQATDTINLGVNYVHNAQHSVSTNQNLLGDAAINWPASLDLGISKALNENVTLQANVGWQSWSNYDDGYQDTFSTGVAIRYTRDSWLYYSGVSYDSSPVEAHQRETLLPLDEQWRIGLGAEKQLSSGSKVGVAYQYQHLGQGEITSSDYQVFRPNGQYDSNRVHFVTLSYRY</sequence>
<dbReference type="EMBL" id="BBMR01000001">
    <property type="protein sequence ID" value="GAL16783.1"/>
    <property type="molecule type" value="Genomic_DNA"/>
</dbReference>
<proteinExistence type="inferred from homology"/>
<comment type="similarity">
    <text evidence="2">Belongs to the OmpP1/FadL family.</text>
</comment>
<evidence type="ECO:0000313" key="9">
    <source>
        <dbReference type="EMBL" id="GAL16783.1"/>
    </source>
</evidence>
<keyword evidence="10" id="KW-1185">Reference proteome</keyword>
<protein>
    <submittedName>
        <fullName evidence="9">Long-chain fatty acid transport protein</fullName>
    </submittedName>
</protein>
<dbReference type="GO" id="GO:0015483">
    <property type="term" value="F:long-chain fatty acid transporting porin activity"/>
    <property type="evidence" value="ECO:0007669"/>
    <property type="project" value="TreeGrafter"/>
</dbReference>
<evidence type="ECO:0000256" key="3">
    <source>
        <dbReference type="ARBA" id="ARBA00022452"/>
    </source>
</evidence>
<dbReference type="AlphaFoldDB" id="A0A090RQE2"/>
<reference evidence="9 10" key="1">
    <citation type="submission" date="2014-09" db="EMBL/GenBank/DDBJ databases">
        <title>Vibrio maritimus JCM 19235. (C45) whole genome shotgun sequence.</title>
        <authorList>
            <person name="Sawabe T."/>
            <person name="Meirelles P."/>
            <person name="Nakanishi M."/>
            <person name="Sayaka M."/>
            <person name="Hattori M."/>
            <person name="Ohkuma M."/>
        </authorList>
    </citation>
    <scope>NUCLEOTIDE SEQUENCE [LARGE SCALE GENOMIC DNA]</scope>
    <source>
        <strain evidence="10">JCM19235</strain>
    </source>
</reference>
<dbReference type="Proteomes" id="UP000029228">
    <property type="component" value="Unassembled WGS sequence"/>
</dbReference>
<keyword evidence="4" id="KW-0812">Transmembrane</keyword>
<evidence type="ECO:0000313" key="10">
    <source>
        <dbReference type="Proteomes" id="UP000029228"/>
    </source>
</evidence>
<keyword evidence="7" id="KW-0998">Cell outer membrane</keyword>